<dbReference type="Pfam" id="PF26412">
    <property type="entry name" value="BrxE"/>
    <property type="match status" value="1"/>
</dbReference>
<protein>
    <recommendedName>
        <fullName evidence="3">BREX-6 system BrxE protein</fullName>
    </recommendedName>
</protein>
<reference evidence="1 2" key="1">
    <citation type="submission" date="2017-06" db="EMBL/GenBank/DDBJ databases">
        <title>Sequencing and comparative analysis of myxobacterial genomes.</title>
        <authorList>
            <person name="Rupp O."/>
            <person name="Goesmann A."/>
            <person name="Sogaard-Andersen L."/>
        </authorList>
    </citation>
    <scope>NUCLEOTIDE SEQUENCE [LARGE SCALE GENOMIC DNA]</scope>
    <source>
        <strain evidence="1 2">DSM 14697</strain>
    </source>
</reference>
<organism evidence="1 2">
    <name type="scientific">Corallococcus macrosporus DSM 14697</name>
    <dbReference type="NCBI Taxonomy" id="1189310"/>
    <lineage>
        <taxon>Bacteria</taxon>
        <taxon>Pseudomonadati</taxon>
        <taxon>Myxococcota</taxon>
        <taxon>Myxococcia</taxon>
        <taxon>Myxococcales</taxon>
        <taxon>Cystobacterineae</taxon>
        <taxon>Myxococcaceae</taxon>
        <taxon>Corallococcus</taxon>
    </lineage>
</organism>
<evidence type="ECO:0000313" key="2">
    <source>
        <dbReference type="Proteomes" id="UP000217343"/>
    </source>
</evidence>
<evidence type="ECO:0000313" key="1">
    <source>
        <dbReference type="EMBL" id="ATB47186.1"/>
    </source>
</evidence>
<dbReference type="OrthoDB" id="516356at2"/>
<sequence>MANSIAPEHLDEILGIQLVLAWAGESPGGEHPRLGWWKTDLIDAEAGGDLWKRLLPRTHRWAGLDASRRAARLTDEHLRKTNARADDMLTLFHFGFELDEALDERLAHHRLNAHPLIEVLPLLHVTTQALDKDALHAQLSTPSLDTSFTVLPAGRQLKRIATGGPQLLARRLACAMLKDAPASYPLPFVLNETSRGER</sequence>
<name>A0A250JVQ2_9BACT</name>
<dbReference type="NCBIfam" id="NF033447">
    <property type="entry name" value="BrxE_fam"/>
    <property type="match status" value="1"/>
</dbReference>
<dbReference type="AlphaFoldDB" id="A0A250JVQ2"/>
<dbReference type="NCBIfam" id="NF033448">
    <property type="entry name" value="BREX_6_BrxE"/>
    <property type="match status" value="1"/>
</dbReference>
<dbReference type="KEGG" id="mmas:MYMAC_002794"/>
<evidence type="ECO:0008006" key="3">
    <source>
        <dbReference type="Google" id="ProtNLM"/>
    </source>
</evidence>
<proteinExistence type="predicted"/>
<dbReference type="EMBL" id="CP022203">
    <property type="protein sequence ID" value="ATB47186.1"/>
    <property type="molecule type" value="Genomic_DNA"/>
</dbReference>
<gene>
    <name evidence="1" type="ORF">MYMAC_002794</name>
</gene>
<dbReference type="InterPro" id="IPR058690">
    <property type="entry name" value="BrxE"/>
</dbReference>
<keyword evidence="2" id="KW-1185">Reference proteome</keyword>
<accession>A0A250JVQ2</accession>
<dbReference type="RefSeq" id="WP_095958448.1">
    <property type="nucleotide sequence ID" value="NZ_CP022203.1"/>
</dbReference>
<dbReference type="Proteomes" id="UP000217343">
    <property type="component" value="Chromosome"/>
</dbReference>